<dbReference type="KEGG" id="pmet:G4Y79_00900"/>
<evidence type="ECO:0000259" key="7">
    <source>
        <dbReference type="PROSITE" id="PS50109"/>
    </source>
</evidence>
<dbReference type="InterPro" id="IPR036097">
    <property type="entry name" value="HisK_dim/P_sf"/>
</dbReference>
<dbReference type="AlphaFoldDB" id="A0A7S8IEZ1"/>
<sequence>MAFLEIDDALAQRLMNLAESQHCSMETLLQSILITPPQPAQVDISLPPILALQLLLENYSSGFVLAFDENLRCLIAGGKPRSIQGMPLSIHRGMHLAEVLPEPLYQPLEQAFKAIFDGQENVINTRYEGHTYQAAIQPLQSDGILYAGLMTLRERRQESPSYEEKQRTLENERSRILLKFIQDVSHEFKTPITAIKIDLYLMERTKNEEQRHARILDIEKQADLIIQLVDDLQTMAKLDNEQGSTSFSAPLDINDTVRTAYRIAQRKKSPDEAAVISLRMDVNLPKILGDHEAMTRAIAEIIHNAIRFTPANGSIVVQTYHAENANHIIIQDTGVGMTQDTLQKAFERFHRADEAHTTPGFGLGLPMAQKIVQKHGGTISIDSHMGEGTTVTISLPIHPALIEAIQLR</sequence>
<accession>A0A7S8IEZ1</accession>
<dbReference type="CDD" id="cd00082">
    <property type="entry name" value="HisKA"/>
    <property type="match status" value="1"/>
</dbReference>
<dbReference type="PRINTS" id="PR00344">
    <property type="entry name" value="BCTRLSENSOR"/>
</dbReference>
<evidence type="ECO:0000256" key="1">
    <source>
        <dbReference type="ARBA" id="ARBA00000085"/>
    </source>
</evidence>
<proteinExistence type="predicted"/>
<dbReference type="CDD" id="cd00075">
    <property type="entry name" value="HATPase"/>
    <property type="match status" value="1"/>
</dbReference>
<dbReference type="SMART" id="SM00388">
    <property type="entry name" value="HisKA"/>
    <property type="match status" value="1"/>
</dbReference>
<evidence type="ECO:0000313" key="9">
    <source>
        <dbReference type="Proteomes" id="UP000594468"/>
    </source>
</evidence>
<dbReference type="Pfam" id="PF02518">
    <property type="entry name" value="HATPase_c"/>
    <property type="match status" value="1"/>
</dbReference>
<evidence type="ECO:0000256" key="6">
    <source>
        <dbReference type="ARBA" id="ARBA00023012"/>
    </source>
</evidence>
<keyword evidence="8" id="KW-0547">Nucleotide-binding</keyword>
<evidence type="ECO:0000256" key="5">
    <source>
        <dbReference type="ARBA" id="ARBA00022777"/>
    </source>
</evidence>
<keyword evidence="5" id="KW-0418">Kinase</keyword>
<dbReference type="PANTHER" id="PTHR43711">
    <property type="entry name" value="TWO-COMPONENT HISTIDINE KINASE"/>
    <property type="match status" value="1"/>
</dbReference>
<dbReference type="FunFam" id="3.30.565.10:FF:000006">
    <property type="entry name" value="Sensor histidine kinase WalK"/>
    <property type="match status" value="1"/>
</dbReference>
<dbReference type="GO" id="GO:0005524">
    <property type="term" value="F:ATP binding"/>
    <property type="evidence" value="ECO:0007669"/>
    <property type="project" value="UniProtKB-KW"/>
</dbReference>
<dbReference type="PANTHER" id="PTHR43711:SF1">
    <property type="entry name" value="HISTIDINE KINASE 1"/>
    <property type="match status" value="1"/>
</dbReference>
<dbReference type="GO" id="GO:0000155">
    <property type="term" value="F:phosphorelay sensor kinase activity"/>
    <property type="evidence" value="ECO:0007669"/>
    <property type="project" value="InterPro"/>
</dbReference>
<dbReference type="Proteomes" id="UP000594468">
    <property type="component" value="Chromosome"/>
</dbReference>
<gene>
    <name evidence="8" type="ORF">G4Y79_00900</name>
</gene>
<dbReference type="Gene3D" id="1.10.287.130">
    <property type="match status" value="1"/>
</dbReference>
<dbReference type="InterPro" id="IPR005467">
    <property type="entry name" value="His_kinase_dom"/>
</dbReference>
<dbReference type="SMART" id="SM00387">
    <property type="entry name" value="HATPase_c"/>
    <property type="match status" value="1"/>
</dbReference>
<keyword evidence="8" id="KW-0067">ATP-binding</keyword>
<organism evidence="8 9">
    <name type="scientific">Phototrophicus methaneseepsis</name>
    <dbReference type="NCBI Taxonomy" id="2710758"/>
    <lineage>
        <taxon>Bacteria</taxon>
        <taxon>Bacillati</taxon>
        <taxon>Chloroflexota</taxon>
        <taxon>Candidatus Thermofontia</taxon>
        <taxon>Phototrophicales</taxon>
        <taxon>Phototrophicaceae</taxon>
        <taxon>Phototrophicus</taxon>
    </lineage>
</organism>
<evidence type="ECO:0000256" key="3">
    <source>
        <dbReference type="ARBA" id="ARBA00022553"/>
    </source>
</evidence>
<evidence type="ECO:0000256" key="2">
    <source>
        <dbReference type="ARBA" id="ARBA00012438"/>
    </source>
</evidence>
<dbReference type="EMBL" id="CP062983">
    <property type="protein sequence ID" value="QPC82964.1"/>
    <property type="molecule type" value="Genomic_DNA"/>
</dbReference>
<name>A0A7S8IEZ1_9CHLR</name>
<keyword evidence="6" id="KW-0902">Two-component regulatory system</keyword>
<protein>
    <recommendedName>
        <fullName evidence="2">histidine kinase</fullName>
        <ecNumber evidence="2">2.7.13.3</ecNumber>
    </recommendedName>
</protein>
<dbReference type="PROSITE" id="PS50109">
    <property type="entry name" value="HIS_KIN"/>
    <property type="match status" value="1"/>
</dbReference>
<dbReference type="SUPFAM" id="SSF55874">
    <property type="entry name" value="ATPase domain of HSP90 chaperone/DNA topoisomerase II/histidine kinase"/>
    <property type="match status" value="1"/>
</dbReference>
<dbReference type="EC" id="2.7.13.3" evidence="2"/>
<comment type="catalytic activity">
    <reaction evidence="1">
        <text>ATP + protein L-histidine = ADP + protein N-phospho-L-histidine.</text>
        <dbReference type="EC" id="2.7.13.3"/>
    </reaction>
</comment>
<keyword evidence="4" id="KW-0808">Transferase</keyword>
<dbReference type="Pfam" id="PF00512">
    <property type="entry name" value="HisKA"/>
    <property type="match status" value="1"/>
</dbReference>
<keyword evidence="3" id="KW-0597">Phosphoprotein</keyword>
<dbReference type="InterPro" id="IPR004358">
    <property type="entry name" value="Sig_transdc_His_kin-like_C"/>
</dbReference>
<dbReference type="InterPro" id="IPR036890">
    <property type="entry name" value="HATPase_C_sf"/>
</dbReference>
<dbReference type="SUPFAM" id="SSF47384">
    <property type="entry name" value="Homodimeric domain of signal transducing histidine kinase"/>
    <property type="match status" value="1"/>
</dbReference>
<evidence type="ECO:0000256" key="4">
    <source>
        <dbReference type="ARBA" id="ARBA00022679"/>
    </source>
</evidence>
<reference evidence="8 9" key="1">
    <citation type="submission" date="2020-02" db="EMBL/GenBank/DDBJ databases">
        <authorList>
            <person name="Zheng R.K."/>
            <person name="Sun C.M."/>
        </authorList>
    </citation>
    <scope>NUCLEOTIDE SEQUENCE [LARGE SCALE GENOMIC DNA]</scope>
    <source>
        <strain evidence="9">rifampicinis</strain>
    </source>
</reference>
<keyword evidence="9" id="KW-1185">Reference proteome</keyword>
<evidence type="ECO:0000313" key="8">
    <source>
        <dbReference type="EMBL" id="QPC82964.1"/>
    </source>
</evidence>
<feature type="domain" description="Histidine kinase" evidence="7">
    <location>
        <begin position="183"/>
        <end position="399"/>
    </location>
</feature>
<dbReference type="Gene3D" id="3.30.565.10">
    <property type="entry name" value="Histidine kinase-like ATPase, C-terminal domain"/>
    <property type="match status" value="1"/>
</dbReference>
<dbReference type="RefSeq" id="WP_195171033.1">
    <property type="nucleotide sequence ID" value="NZ_CP062983.1"/>
</dbReference>
<dbReference type="InterPro" id="IPR003661">
    <property type="entry name" value="HisK_dim/P_dom"/>
</dbReference>
<dbReference type="InterPro" id="IPR050736">
    <property type="entry name" value="Sensor_HK_Regulatory"/>
</dbReference>
<dbReference type="InterPro" id="IPR003594">
    <property type="entry name" value="HATPase_dom"/>
</dbReference>